<reference evidence="9 10" key="1">
    <citation type="submission" date="2018-03" db="EMBL/GenBank/DDBJ databases">
        <title>Genome sequence of Clostridium vincentii DSM 10228.</title>
        <authorList>
            <person name="Poehlein A."/>
            <person name="Daniel R."/>
        </authorList>
    </citation>
    <scope>NUCLEOTIDE SEQUENCE [LARGE SCALE GENOMIC DNA]</scope>
    <source>
        <strain evidence="9 10">DSM 10228</strain>
    </source>
</reference>
<dbReference type="Proteomes" id="UP000239471">
    <property type="component" value="Unassembled WGS sequence"/>
</dbReference>
<feature type="domain" description="PTS EIIA type-4" evidence="7">
    <location>
        <begin position="557"/>
        <end position="680"/>
    </location>
</feature>
<evidence type="ECO:0000259" key="6">
    <source>
        <dbReference type="PROSITE" id="PS50045"/>
    </source>
</evidence>
<dbReference type="PROSITE" id="PS50045">
    <property type="entry name" value="SIGMA54_INTERACT_4"/>
    <property type="match status" value="1"/>
</dbReference>
<evidence type="ECO:0000259" key="7">
    <source>
        <dbReference type="PROSITE" id="PS51096"/>
    </source>
</evidence>
<comment type="caution">
    <text evidence="9">The sequence shown here is derived from an EMBL/GenBank/DDBJ whole genome shotgun (WGS) entry which is preliminary data.</text>
</comment>
<dbReference type="InterPro" id="IPR036662">
    <property type="entry name" value="PTS_EIIA_man-typ_sf"/>
</dbReference>
<protein>
    <submittedName>
        <fullName evidence="9">Transcriptional regulatory protein TyrR</fullName>
    </submittedName>
</protein>
<dbReference type="InterPro" id="IPR011608">
    <property type="entry name" value="PRD"/>
</dbReference>
<dbReference type="CDD" id="cd00006">
    <property type="entry name" value="PTS_IIA_man"/>
    <property type="match status" value="1"/>
</dbReference>
<dbReference type="PROSITE" id="PS00676">
    <property type="entry name" value="SIGMA54_INTERACT_2"/>
    <property type="match status" value="1"/>
</dbReference>
<dbReference type="InterPro" id="IPR036390">
    <property type="entry name" value="WH_DNA-bd_sf"/>
</dbReference>
<feature type="domain" description="Sigma-54 factor interaction" evidence="6">
    <location>
        <begin position="87"/>
        <end position="321"/>
    </location>
</feature>
<dbReference type="CDD" id="cd00009">
    <property type="entry name" value="AAA"/>
    <property type="match status" value="1"/>
</dbReference>
<evidence type="ECO:0000256" key="1">
    <source>
        <dbReference type="ARBA" id="ARBA00022679"/>
    </source>
</evidence>
<evidence type="ECO:0000313" key="10">
    <source>
        <dbReference type="Proteomes" id="UP000239471"/>
    </source>
</evidence>
<dbReference type="SUPFAM" id="SSF63520">
    <property type="entry name" value="PTS-regulatory domain, PRD"/>
    <property type="match status" value="2"/>
</dbReference>
<dbReference type="GO" id="GO:0016301">
    <property type="term" value="F:kinase activity"/>
    <property type="evidence" value="ECO:0007669"/>
    <property type="project" value="UniProtKB-KW"/>
</dbReference>
<feature type="domain" description="PRD" evidence="8">
    <location>
        <begin position="803"/>
        <end position="909"/>
    </location>
</feature>
<dbReference type="PANTHER" id="PTHR32071:SF38">
    <property type="entry name" value="PSP OPERON TRANSCRIPTIONAL ACTIVATOR"/>
    <property type="match status" value="1"/>
</dbReference>
<name>A0A2T0BH75_9CLOT</name>
<dbReference type="RefSeq" id="WP_106059231.1">
    <property type="nucleotide sequence ID" value="NZ_PVXQ01000009.1"/>
</dbReference>
<dbReference type="Pfam" id="PF00158">
    <property type="entry name" value="Sigma54_activat"/>
    <property type="match status" value="1"/>
</dbReference>
<dbReference type="Gene3D" id="3.40.50.510">
    <property type="entry name" value="Phosphotransferase system, mannose-type IIA component"/>
    <property type="match status" value="1"/>
</dbReference>
<keyword evidence="5" id="KW-0238">DNA-binding</keyword>
<dbReference type="AlphaFoldDB" id="A0A2T0BH75"/>
<gene>
    <name evidence="9" type="primary">tyrR</name>
    <name evidence="9" type="ORF">CLVI_12350</name>
</gene>
<evidence type="ECO:0000259" key="8">
    <source>
        <dbReference type="PROSITE" id="PS51372"/>
    </source>
</evidence>
<evidence type="ECO:0000256" key="3">
    <source>
        <dbReference type="ARBA" id="ARBA00022777"/>
    </source>
</evidence>
<dbReference type="Pfam" id="PF03610">
    <property type="entry name" value="EIIA-man"/>
    <property type="match status" value="1"/>
</dbReference>
<keyword evidence="3" id="KW-0418">Kinase</keyword>
<dbReference type="Gene3D" id="3.40.50.300">
    <property type="entry name" value="P-loop containing nucleotide triphosphate hydrolases"/>
    <property type="match status" value="1"/>
</dbReference>
<dbReference type="InterPro" id="IPR027417">
    <property type="entry name" value="P-loop_NTPase"/>
</dbReference>
<sequence>MNKLEQVYIELSKLNKEVNRGVNASELSNYMNLDRANISRYLNCLYKGGRVDKIEGRPVIYSISIVETNKNIQNKETKIVGDSFDQMLGSRLSLQVPIQQAKAAILYPPHGLHTLILGETGVGKSMFAELMYLFAKESKVIKDNAPFIRFNCADYADNPQLVIAQIFGVKKGAFTGADNDKDGLLKKANGGIIFLDEVHRLSPQAQEMLFTYIDKGSFRALGDTEKLIHVDAQIITATTEDPQSFMLRTFTRRIPMTITLPTLKNRTIEERYYLLEQFIKVESIRLTKSIYFNKNALISFLLYDCPNNIGQLKSDIQLACAKAFLNYKANGKDFILIEQSDLHQRVKKGLMALQQYRSEVESLLSNMGDVLRFSYKDDKNVFNMIKESETVKGEYFYDIIERKLEELKKKGLEEKEINDILNIDIEKYFKRYIRDLPGEYRKEEILKIVDIAILDTVEEILALAAKKLNRKYDEKVYFGLALHLQGSLERISEGNKIYHPKLNFIRVQYADEFLIAMEAAKMIYENFGTQVPLDEIGYLTMFISAKAYEKDEKKLGKVRVVVLMHGHTTASSMVEVANSLIGEECAIPLDMPLSMKAEEMYEIAKKKVQEIDSGKGVLLLVDMGSLTNFADMIKEEIGIEVKYIDMTSTLLVIEAGRKSLNGKDLDDIYKDCINLSQNGIQGKKVLNEIKGSIIITACFTGEGSAERIKQILKQRLINKDNIKIVPLNILDKKDFSEKVNMLKNDYNVVAIVGTVFVESDNIPFIPAPDILAGDGIKSLDELIHREEDYNKISKSIDNQMKDMDGINLVVLIRESICEMEERLETNVPHEVKVGIVIHLCFLIEKMVNGGKEINFEKLNEYRGMHSKEFIMVKQSLRKLELNYNINIKDNQLAFIVRMVTENSVTVQPIDTV</sequence>
<evidence type="ECO:0000256" key="2">
    <source>
        <dbReference type="ARBA" id="ARBA00022741"/>
    </source>
</evidence>
<dbReference type="SUPFAM" id="SSF53062">
    <property type="entry name" value="PTS system fructose IIA component-like"/>
    <property type="match status" value="1"/>
</dbReference>
<evidence type="ECO:0000256" key="4">
    <source>
        <dbReference type="ARBA" id="ARBA00022840"/>
    </source>
</evidence>
<accession>A0A2T0BH75</accession>
<dbReference type="PROSITE" id="PS51372">
    <property type="entry name" value="PRD_2"/>
    <property type="match status" value="2"/>
</dbReference>
<dbReference type="InterPro" id="IPR025943">
    <property type="entry name" value="Sigma_54_int_dom_ATP-bd_2"/>
</dbReference>
<dbReference type="GO" id="GO:0006355">
    <property type="term" value="P:regulation of DNA-templated transcription"/>
    <property type="evidence" value="ECO:0007669"/>
    <property type="project" value="InterPro"/>
</dbReference>
<dbReference type="PANTHER" id="PTHR32071">
    <property type="entry name" value="TRANSCRIPTIONAL REGULATORY PROTEIN"/>
    <property type="match status" value="1"/>
</dbReference>
<organism evidence="9 10">
    <name type="scientific">Clostridium vincentii</name>
    <dbReference type="NCBI Taxonomy" id="52704"/>
    <lineage>
        <taxon>Bacteria</taxon>
        <taxon>Bacillati</taxon>
        <taxon>Bacillota</taxon>
        <taxon>Clostridia</taxon>
        <taxon>Eubacteriales</taxon>
        <taxon>Clostridiaceae</taxon>
        <taxon>Clostridium</taxon>
    </lineage>
</organism>
<keyword evidence="4" id="KW-0067">ATP-binding</keyword>
<dbReference type="GO" id="GO:0005524">
    <property type="term" value="F:ATP binding"/>
    <property type="evidence" value="ECO:0007669"/>
    <property type="project" value="UniProtKB-KW"/>
</dbReference>
<dbReference type="GO" id="GO:0009401">
    <property type="term" value="P:phosphoenolpyruvate-dependent sugar phosphotransferase system"/>
    <property type="evidence" value="ECO:0007669"/>
    <property type="project" value="InterPro"/>
</dbReference>
<feature type="domain" description="PRD" evidence="8">
    <location>
        <begin position="448"/>
        <end position="553"/>
    </location>
</feature>
<dbReference type="GO" id="GO:0003677">
    <property type="term" value="F:DNA binding"/>
    <property type="evidence" value="ECO:0007669"/>
    <property type="project" value="UniProtKB-KW"/>
</dbReference>
<keyword evidence="2" id="KW-0547">Nucleotide-binding</keyword>
<dbReference type="OrthoDB" id="9765164at2"/>
<dbReference type="Pfam" id="PF00874">
    <property type="entry name" value="PRD"/>
    <property type="match status" value="2"/>
</dbReference>
<evidence type="ECO:0000313" key="9">
    <source>
        <dbReference type="EMBL" id="PRR83193.1"/>
    </source>
</evidence>
<dbReference type="GO" id="GO:0016020">
    <property type="term" value="C:membrane"/>
    <property type="evidence" value="ECO:0007669"/>
    <property type="project" value="InterPro"/>
</dbReference>
<dbReference type="InterPro" id="IPR036634">
    <property type="entry name" value="PRD_sf"/>
</dbReference>
<dbReference type="PROSITE" id="PS51096">
    <property type="entry name" value="PTS_EIIA_TYPE_4"/>
    <property type="match status" value="1"/>
</dbReference>
<dbReference type="SUPFAM" id="SSF46785">
    <property type="entry name" value="Winged helix' DNA-binding domain"/>
    <property type="match status" value="1"/>
</dbReference>
<dbReference type="InterPro" id="IPR003593">
    <property type="entry name" value="AAA+_ATPase"/>
</dbReference>
<dbReference type="EMBL" id="PVXQ01000009">
    <property type="protein sequence ID" value="PRR83193.1"/>
    <property type="molecule type" value="Genomic_DNA"/>
</dbReference>
<evidence type="ECO:0000256" key="5">
    <source>
        <dbReference type="ARBA" id="ARBA00023125"/>
    </source>
</evidence>
<dbReference type="InterPro" id="IPR002078">
    <property type="entry name" value="Sigma_54_int"/>
</dbReference>
<dbReference type="InterPro" id="IPR004701">
    <property type="entry name" value="PTS_EIIA_man-typ"/>
</dbReference>
<dbReference type="SUPFAM" id="SSF52540">
    <property type="entry name" value="P-loop containing nucleoside triphosphate hydrolases"/>
    <property type="match status" value="1"/>
</dbReference>
<proteinExistence type="predicted"/>
<keyword evidence="10" id="KW-1185">Reference proteome</keyword>
<dbReference type="SMART" id="SM00382">
    <property type="entry name" value="AAA"/>
    <property type="match status" value="1"/>
</dbReference>
<dbReference type="Gene3D" id="1.10.1790.10">
    <property type="entry name" value="PRD domain"/>
    <property type="match status" value="2"/>
</dbReference>
<keyword evidence="1" id="KW-0808">Transferase</keyword>
<dbReference type="InterPro" id="IPR033887">
    <property type="entry name" value="PTS_IIA_man"/>
</dbReference>